<dbReference type="OrthoDB" id="264998at2"/>
<feature type="domain" description="DUF7779" evidence="2">
    <location>
        <begin position="238"/>
        <end position="326"/>
    </location>
</feature>
<dbReference type="PANTHER" id="PTHR46082">
    <property type="entry name" value="ATP/GTP-BINDING PROTEIN-RELATED"/>
    <property type="match status" value="1"/>
</dbReference>
<organism evidence="3 4">
    <name type="scientific">Gimesia alba</name>
    <dbReference type="NCBI Taxonomy" id="2527973"/>
    <lineage>
        <taxon>Bacteria</taxon>
        <taxon>Pseudomonadati</taxon>
        <taxon>Planctomycetota</taxon>
        <taxon>Planctomycetia</taxon>
        <taxon>Planctomycetales</taxon>
        <taxon>Planctomycetaceae</taxon>
        <taxon>Gimesia</taxon>
    </lineage>
</organism>
<dbReference type="PANTHER" id="PTHR46082:SF6">
    <property type="entry name" value="AAA+ ATPASE DOMAIN-CONTAINING PROTEIN-RELATED"/>
    <property type="match status" value="1"/>
</dbReference>
<dbReference type="Pfam" id="PF00931">
    <property type="entry name" value="NB-ARC"/>
    <property type="match status" value="1"/>
</dbReference>
<protein>
    <submittedName>
        <fullName evidence="3">Photosystem I assembly protein Ycf3</fullName>
    </submittedName>
</protein>
<dbReference type="Gene3D" id="3.40.50.300">
    <property type="entry name" value="P-loop containing nucleotide triphosphate hydrolases"/>
    <property type="match status" value="1"/>
</dbReference>
<evidence type="ECO:0000259" key="2">
    <source>
        <dbReference type="Pfam" id="PF25000"/>
    </source>
</evidence>
<name>A0A517RFK6_9PLAN</name>
<dbReference type="AlphaFoldDB" id="A0A517RFK6"/>
<dbReference type="InterPro" id="IPR056681">
    <property type="entry name" value="DUF7779"/>
</dbReference>
<dbReference type="PRINTS" id="PR00381">
    <property type="entry name" value="KINESINLIGHT"/>
</dbReference>
<sequence length="742" mass="84770">MTQAIRGLGGIGKTQLAVEYAYRYQKEYEHVFWVQLTDDDQEAEELKEKISSDPSLQILGSYVDYCKKLQIPFDETKAETVKQALKRWMEQHPNWLMIYDNADQPDCLESFLPLQSQGHILLTSRANIFARLGILEPIDVQKLPLDQATEFLIKRVSKRLDDSEQNLARKLATELDGLPLALEQAGAYIQETAITFKRYLENYRRLKLDLLEKQKPVMGDYPESVQTTWSMNFEEIKQQAETTADLLRFCAFLAPDAIPYDLIAEGAGFLGEAIEEVISQSDDPMLAVNDVLQPLLKYSLISIVPGKEEFSIHRLVQEVMKAEVQSRDEEPIWEERVVNTVNQIYPWPEPNNWKTCRRLLPQSKTAIEYIKHSKIKTENSGDLLIKQGRFFFDAGEYAEAEPLYLQAIEIRRAVLGETHPDFATTLNNLAGLYKSQGRYEDAEPLFLQAIEIRCAVQGETHPDFATSLNNLAGLYKSQGRYEDAEPLYLQAMEIRRAVLGEDHPSFAISLSNLALLYINQGRYADAEPLYLDAIEICRAVLGETHPDFAGSLNQLASLYRIQGRYAEAEPLFLQAMEIRRAVLGEDHPSFAISLNNLALLYLKQRRYVEVEPYYLQAMKICRAVLGENHPNFATSLDNLASLYRTQGRYAEAEPLFLQAMEIRRAVLGEDHPSFATSLNNLASFYRIQGRYAEVGALYLQSIEILLSTFGSDHPNSKIVMSNYQRFKEMRTEDKEDEKEKDA</sequence>
<dbReference type="GO" id="GO:0043531">
    <property type="term" value="F:ADP binding"/>
    <property type="evidence" value="ECO:0007669"/>
    <property type="project" value="InterPro"/>
</dbReference>
<evidence type="ECO:0000313" key="3">
    <source>
        <dbReference type="EMBL" id="QDT42654.1"/>
    </source>
</evidence>
<dbReference type="Pfam" id="PF13374">
    <property type="entry name" value="TPR_10"/>
    <property type="match status" value="2"/>
</dbReference>
<dbReference type="SMART" id="SM00028">
    <property type="entry name" value="TPR"/>
    <property type="match status" value="8"/>
</dbReference>
<accession>A0A517RFK6</accession>
<dbReference type="InterPro" id="IPR027417">
    <property type="entry name" value="P-loop_NTPase"/>
</dbReference>
<dbReference type="SUPFAM" id="SSF52540">
    <property type="entry name" value="P-loop containing nucleoside triphosphate hydrolases"/>
    <property type="match status" value="1"/>
</dbReference>
<dbReference type="InterPro" id="IPR053137">
    <property type="entry name" value="NLR-like"/>
</dbReference>
<proteinExistence type="predicted"/>
<dbReference type="SUPFAM" id="SSF48452">
    <property type="entry name" value="TPR-like"/>
    <property type="match status" value="1"/>
</dbReference>
<dbReference type="Pfam" id="PF13424">
    <property type="entry name" value="TPR_12"/>
    <property type="match status" value="3"/>
</dbReference>
<gene>
    <name evidence="3" type="ORF">Pan241w_27410</name>
</gene>
<dbReference type="InterPro" id="IPR019734">
    <property type="entry name" value="TPR_rpt"/>
</dbReference>
<evidence type="ECO:0000259" key="1">
    <source>
        <dbReference type="Pfam" id="PF00931"/>
    </source>
</evidence>
<feature type="domain" description="NB-ARC" evidence="1">
    <location>
        <begin position="4"/>
        <end position="158"/>
    </location>
</feature>
<dbReference type="InterPro" id="IPR011990">
    <property type="entry name" value="TPR-like_helical_dom_sf"/>
</dbReference>
<evidence type="ECO:0000313" key="4">
    <source>
        <dbReference type="Proteomes" id="UP000317171"/>
    </source>
</evidence>
<dbReference type="InterPro" id="IPR002182">
    <property type="entry name" value="NB-ARC"/>
</dbReference>
<keyword evidence="4" id="KW-1185">Reference proteome</keyword>
<dbReference type="EMBL" id="CP036269">
    <property type="protein sequence ID" value="QDT42654.1"/>
    <property type="molecule type" value="Genomic_DNA"/>
</dbReference>
<dbReference type="Pfam" id="PF25000">
    <property type="entry name" value="DUF7779"/>
    <property type="match status" value="1"/>
</dbReference>
<dbReference type="Proteomes" id="UP000317171">
    <property type="component" value="Chromosome"/>
</dbReference>
<reference evidence="3 4" key="1">
    <citation type="submission" date="2019-02" db="EMBL/GenBank/DDBJ databases">
        <title>Deep-cultivation of Planctomycetes and their phenomic and genomic characterization uncovers novel biology.</title>
        <authorList>
            <person name="Wiegand S."/>
            <person name="Jogler M."/>
            <person name="Boedeker C."/>
            <person name="Pinto D."/>
            <person name="Vollmers J."/>
            <person name="Rivas-Marin E."/>
            <person name="Kohn T."/>
            <person name="Peeters S.H."/>
            <person name="Heuer A."/>
            <person name="Rast P."/>
            <person name="Oberbeckmann S."/>
            <person name="Bunk B."/>
            <person name="Jeske O."/>
            <person name="Meyerdierks A."/>
            <person name="Storesund J.E."/>
            <person name="Kallscheuer N."/>
            <person name="Luecker S."/>
            <person name="Lage O.M."/>
            <person name="Pohl T."/>
            <person name="Merkel B.J."/>
            <person name="Hornburger P."/>
            <person name="Mueller R.-W."/>
            <person name="Bruemmer F."/>
            <person name="Labrenz M."/>
            <person name="Spormann A.M."/>
            <person name="Op den Camp H."/>
            <person name="Overmann J."/>
            <person name="Amann R."/>
            <person name="Jetten M.S.M."/>
            <person name="Mascher T."/>
            <person name="Medema M.H."/>
            <person name="Devos D.P."/>
            <person name="Kaster A.-K."/>
            <person name="Ovreas L."/>
            <person name="Rohde M."/>
            <person name="Galperin M.Y."/>
            <person name="Jogler C."/>
        </authorList>
    </citation>
    <scope>NUCLEOTIDE SEQUENCE [LARGE SCALE GENOMIC DNA]</scope>
    <source>
        <strain evidence="3 4">Pan241w</strain>
    </source>
</reference>
<dbReference type="Gene3D" id="1.25.40.10">
    <property type="entry name" value="Tetratricopeptide repeat domain"/>
    <property type="match status" value="2"/>
</dbReference>
<dbReference type="KEGG" id="gaz:Pan241w_27410"/>
<dbReference type="NCBIfam" id="NF040586">
    <property type="entry name" value="FxSxx_TPR"/>
    <property type="match status" value="1"/>
</dbReference>